<dbReference type="EMBL" id="LN650648">
    <property type="protein sequence ID" value="CEI73140.1"/>
    <property type="molecule type" value="Genomic_DNA"/>
</dbReference>
<reference evidence="1 2" key="1">
    <citation type="submission" date="2014-09" db="EMBL/GenBank/DDBJ databases">
        <authorList>
            <person name="Hornung B.V."/>
        </authorList>
    </citation>
    <scope>NUCLEOTIDE SEQUENCE [LARGE SCALE GENOMIC DNA]</scope>
    <source>
        <strain evidence="1 2">FRIFI</strain>
    </source>
</reference>
<dbReference type="Proteomes" id="UP000245695">
    <property type="component" value="Chromosome 1"/>
</dbReference>
<gene>
    <name evidence="1" type="ORF">FRIFI_1607</name>
</gene>
<protein>
    <submittedName>
        <fullName evidence="1">Uncharacterized protein</fullName>
    </submittedName>
</protein>
<accession>A0A2P2BS15</accession>
<organism evidence="1 2">
    <name type="scientific">Romboutsia hominis</name>
    <dbReference type="NCBI Taxonomy" id="1507512"/>
    <lineage>
        <taxon>Bacteria</taxon>
        <taxon>Bacillati</taxon>
        <taxon>Bacillota</taxon>
        <taxon>Clostridia</taxon>
        <taxon>Peptostreptococcales</taxon>
        <taxon>Peptostreptococcaceae</taxon>
        <taxon>Romboutsia</taxon>
    </lineage>
</organism>
<keyword evidence="2" id="KW-1185">Reference proteome</keyword>
<dbReference type="AlphaFoldDB" id="A0A2P2BS15"/>
<evidence type="ECO:0000313" key="2">
    <source>
        <dbReference type="Proteomes" id="UP000245695"/>
    </source>
</evidence>
<evidence type="ECO:0000313" key="1">
    <source>
        <dbReference type="EMBL" id="CEI73140.1"/>
    </source>
</evidence>
<name>A0A2P2BS15_9FIRM</name>
<dbReference type="RefSeq" id="WP_092925443.1">
    <property type="nucleotide sequence ID" value="NZ_FJTZ01000012.1"/>
</dbReference>
<sequence>MKEELEILEKYLKKKNLKYNEFNELIGNYFVKEYEELDDDYYLIKIVRPNGLKGEVYTDYIKVIN</sequence>
<proteinExistence type="predicted"/>
<dbReference type="KEGG" id="rhom:FRIFI_1607"/>